<dbReference type="PROSITE" id="PS51767">
    <property type="entry name" value="PEPTIDASE_A1"/>
    <property type="match status" value="1"/>
</dbReference>
<dbReference type="InterPro" id="IPR021109">
    <property type="entry name" value="Peptidase_aspartic_dom_sf"/>
</dbReference>
<dbReference type="EMBL" id="BMAC01001074">
    <property type="protein sequence ID" value="GFQ05485.1"/>
    <property type="molecule type" value="Genomic_DNA"/>
</dbReference>
<dbReference type="InterPro" id="IPR033121">
    <property type="entry name" value="PEPTIDASE_A1"/>
</dbReference>
<organism evidence="7 8">
    <name type="scientific">Phtheirospermum japonicum</name>
    <dbReference type="NCBI Taxonomy" id="374723"/>
    <lineage>
        <taxon>Eukaryota</taxon>
        <taxon>Viridiplantae</taxon>
        <taxon>Streptophyta</taxon>
        <taxon>Embryophyta</taxon>
        <taxon>Tracheophyta</taxon>
        <taxon>Spermatophyta</taxon>
        <taxon>Magnoliopsida</taxon>
        <taxon>eudicotyledons</taxon>
        <taxon>Gunneridae</taxon>
        <taxon>Pentapetalae</taxon>
        <taxon>asterids</taxon>
        <taxon>lamiids</taxon>
        <taxon>Lamiales</taxon>
        <taxon>Orobanchaceae</taxon>
        <taxon>Orobanchaceae incertae sedis</taxon>
        <taxon>Phtheirospermum</taxon>
    </lineage>
</organism>
<dbReference type="InterPro" id="IPR032861">
    <property type="entry name" value="TAXi_N"/>
</dbReference>
<evidence type="ECO:0000313" key="7">
    <source>
        <dbReference type="EMBL" id="GFQ05485.1"/>
    </source>
</evidence>
<evidence type="ECO:0000313" key="8">
    <source>
        <dbReference type="Proteomes" id="UP000653305"/>
    </source>
</evidence>
<evidence type="ECO:0000256" key="5">
    <source>
        <dbReference type="ARBA" id="ARBA00023180"/>
    </source>
</evidence>
<keyword evidence="4" id="KW-0378">Hydrolase</keyword>
<protein>
    <submittedName>
        <fullName evidence="7">Aspartic proteinase cdr1</fullName>
    </submittedName>
</protein>
<dbReference type="Proteomes" id="UP000653305">
    <property type="component" value="Unassembled WGS sequence"/>
</dbReference>
<name>A0A830DA85_9LAMI</name>
<evidence type="ECO:0000256" key="1">
    <source>
        <dbReference type="ARBA" id="ARBA00007447"/>
    </source>
</evidence>
<dbReference type="InterPro" id="IPR032799">
    <property type="entry name" value="TAXi_C"/>
</dbReference>
<dbReference type="GO" id="GO:0004190">
    <property type="term" value="F:aspartic-type endopeptidase activity"/>
    <property type="evidence" value="ECO:0007669"/>
    <property type="project" value="UniProtKB-KW"/>
</dbReference>
<keyword evidence="3" id="KW-0064">Aspartyl protease</keyword>
<keyword evidence="5" id="KW-0325">Glycoprotein</keyword>
<feature type="domain" description="Peptidase A1" evidence="6">
    <location>
        <begin position="47"/>
        <end position="380"/>
    </location>
</feature>
<dbReference type="OrthoDB" id="2747330at2759"/>
<evidence type="ECO:0000259" key="6">
    <source>
        <dbReference type="PROSITE" id="PS51767"/>
    </source>
</evidence>
<dbReference type="GO" id="GO:0005576">
    <property type="term" value="C:extracellular region"/>
    <property type="evidence" value="ECO:0007669"/>
    <property type="project" value="TreeGrafter"/>
</dbReference>
<dbReference type="SUPFAM" id="SSF50630">
    <property type="entry name" value="Acid proteases"/>
    <property type="match status" value="1"/>
</dbReference>
<dbReference type="PANTHER" id="PTHR47967:SF14">
    <property type="entry name" value="EUKARYOTIC ASPARTYL PROTEASE FAMILY PROTEIN"/>
    <property type="match status" value="1"/>
</dbReference>
<proteinExistence type="inferred from homology"/>
<dbReference type="AlphaFoldDB" id="A0A830DA85"/>
<dbReference type="Pfam" id="PF14543">
    <property type="entry name" value="TAXi_N"/>
    <property type="match status" value="1"/>
</dbReference>
<keyword evidence="8" id="KW-1185">Reference proteome</keyword>
<sequence length="389" mass="43148">MPTISASNRTKLVLHLVHRDAILHRPFTNPNLIIRGPLIPDQDGATFLVNISIGEPPIPQLLAMDTGSSLTWVQRPLCTGCSLASSAIYNPKSSSTCKTLSCDSNQCQSYVDSSNCPPESQCTYSIRYLDESVSKGLVALEKFTFVTSTGGEWEVRDLVFGFGLQSSGLLDRLSGILGLQVLNKYSLVSRVDNKFSYCIGSIRDPHYAHNRLMLGEGAVIEGYSTPLRIWHGHYVVSLEGISVGERELKINQQELDFNTVVDSGTTLTYLERSTFEQMRQEVMSLLDSHLLRVIVNDNADRLCYRGDLGRDLGGFPMVTLRLAEGAEIYLDAESVFRRVADNVFCMAVDVSVSEVNIIGVLAQQYYNIGFDLNAMRISFMSIECELLDD</sequence>
<accession>A0A830DA85</accession>
<dbReference type="InterPro" id="IPR034161">
    <property type="entry name" value="Pepsin-like_plant"/>
</dbReference>
<dbReference type="Pfam" id="PF14541">
    <property type="entry name" value="TAXi_C"/>
    <property type="match status" value="1"/>
</dbReference>
<reference evidence="7" key="1">
    <citation type="submission" date="2020-07" db="EMBL/GenBank/DDBJ databases">
        <title>Ethylene signaling mediates host invasion by parasitic plants.</title>
        <authorList>
            <person name="Yoshida S."/>
        </authorList>
    </citation>
    <scope>NUCLEOTIDE SEQUENCE</scope>
    <source>
        <strain evidence="7">Okayama</strain>
    </source>
</reference>
<evidence type="ECO:0000256" key="3">
    <source>
        <dbReference type="ARBA" id="ARBA00022750"/>
    </source>
</evidence>
<comment type="caution">
    <text evidence="7">The sequence shown here is derived from an EMBL/GenBank/DDBJ whole genome shotgun (WGS) entry which is preliminary data.</text>
</comment>
<evidence type="ECO:0000256" key="4">
    <source>
        <dbReference type="ARBA" id="ARBA00022801"/>
    </source>
</evidence>
<dbReference type="GO" id="GO:0006508">
    <property type="term" value="P:proteolysis"/>
    <property type="evidence" value="ECO:0007669"/>
    <property type="project" value="UniProtKB-KW"/>
</dbReference>
<dbReference type="FunFam" id="2.40.70.10:FF:000033">
    <property type="entry name" value="Aspartyl protease family protein"/>
    <property type="match status" value="1"/>
</dbReference>
<evidence type="ECO:0000256" key="2">
    <source>
        <dbReference type="ARBA" id="ARBA00022670"/>
    </source>
</evidence>
<dbReference type="Gene3D" id="2.40.70.10">
    <property type="entry name" value="Acid Proteases"/>
    <property type="match status" value="2"/>
</dbReference>
<dbReference type="PANTHER" id="PTHR47967">
    <property type="entry name" value="OS07G0603500 PROTEIN-RELATED"/>
    <property type="match status" value="1"/>
</dbReference>
<comment type="similarity">
    <text evidence="1">Belongs to the peptidase A1 family.</text>
</comment>
<dbReference type="InterPro" id="IPR051708">
    <property type="entry name" value="Plant_Aspart_Prot_A1"/>
</dbReference>
<gene>
    <name evidence="7" type="ORF">PHJA_002692600</name>
</gene>
<dbReference type="CDD" id="cd05476">
    <property type="entry name" value="pepsin_A_like_plant"/>
    <property type="match status" value="1"/>
</dbReference>
<keyword evidence="2" id="KW-0645">Protease</keyword>